<dbReference type="Pfam" id="PF06097">
    <property type="entry name" value="DUF945"/>
    <property type="match status" value="1"/>
</dbReference>
<dbReference type="InterPro" id="IPR010352">
    <property type="entry name" value="DUF945"/>
</dbReference>
<dbReference type="RefSeq" id="WP_022983695.1">
    <property type="nucleotide sequence ID" value="NZ_CAXGPP010000094.1"/>
</dbReference>
<gene>
    <name evidence="1" type="ORF">D4A39_15175</name>
</gene>
<dbReference type="AlphaFoldDB" id="A0A418XTV4"/>
<dbReference type="OrthoDB" id="6079977at2"/>
<dbReference type="EMBL" id="QYYA01000006">
    <property type="protein sequence ID" value="RJG16135.1"/>
    <property type="molecule type" value="Genomic_DNA"/>
</dbReference>
<name>A0A418XTV4_9GAMM</name>
<evidence type="ECO:0000313" key="1">
    <source>
        <dbReference type="EMBL" id="RJG16135.1"/>
    </source>
</evidence>
<organism evidence="1 2">
    <name type="scientific">Alcanivorax profundi</name>
    <dbReference type="NCBI Taxonomy" id="2338368"/>
    <lineage>
        <taxon>Bacteria</taxon>
        <taxon>Pseudomonadati</taxon>
        <taxon>Pseudomonadota</taxon>
        <taxon>Gammaproteobacteria</taxon>
        <taxon>Oceanospirillales</taxon>
        <taxon>Alcanivoracaceae</taxon>
        <taxon>Alcanivorax</taxon>
    </lineage>
</organism>
<reference evidence="1 2" key="1">
    <citation type="submission" date="2018-09" db="EMBL/GenBank/DDBJ databases">
        <title>Alcanivorax profundi sp. nov., isolated from 1000 m-depth seawater of the Mariana Trench.</title>
        <authorList>
            <person name="Liu J."/>
        </authorList>
    </citation>
    <scope>NUCLEOTIDE SEQUENCE [LARGE SCALE GENOMIC DNA]</scope>
    <source>
        <strain evidence="1 2">MTEO17</strain>
    </source>
</reference>
<comment type="caution">
    <text evidence="1">The sequence shown here is derived from an EMBL/GenBank/DDBJ whole genome shotgun (WGS) entry which is preliminary data.</text>
</comment>
<dbReference type="Proteomes" id="UP000283734">
    <property type="component" value="Unassembled WGS sequence"/>
</dbReference>
<evidence type="ECO:0000313" key="2">
    <source>
        <dbReference type="Proteomes" id="UP000283734"/>
    </source>
</evidence>
<keyword evidence="2" id="KW-1185">Reference proteome</keyword>
<proteinExistence type="predicted"/>
<accession>A0A418XTV4</accession>
<sequence length="494" mass="53620">MKGLLALVLVLVLGWLGATWYVGMRAEEMVRSEVSNLSLLPGRDDIVLDVVRYDRGLFSSEADTCLVIQGDLAALAGGADLTGTLCMNSTIYHGPLIFADGVALGLAATRDAFDVSALPPSGKAVLEEIFKGRAPLEGRSFYGFDGSLTATLEMPPVDVESPMGKLELKQFSVDMVRPSANSYPLNSYLTIKGFHADSPKGAISLDSLSGSMDVVAMLDDEVPLTNVNLASKGFSYIQDGLTLLAFDAILQGNSQDKGAVLNGNSGIWLENVQAPLLPIPMDSAYIGMDFEGIDKAALVRLNRITRELDQVQTAMALSAISGEGAEDINSQIERMQTLMDDMMGVMSEKLLKPGDSTLRMKMLVDLDGKRQFTFDSKARYLGLEGKNLPFHELMMLDESELNTMLDMTVHLDVADSVIPVPLLEQLQAYEAQGLVVHENDRWRGDINARGDSLIINGKATSVAEVKALIETLNPPPQGDDLSMEEMYMLELDEQ</sequence>
<protein>
    <submittedName>
        <fullName evidence="1">DUF945 family protein</fullName>
    </submittedName>
</protein>